<accession>A0AAV2QV37</accession>
<feature type="non-terminal residue" evidence="1">
    <location>
        <position position="116"/>
    </location>
</feature>
<comment type="caution">
    <text evidence="1">The sequence shown here is derived from an EMBL/GenBank/DDBJ whole genome shotgun (WGS) entry which is preliminary data.</text>
</comment>
<reference evidence="1 2" key="1">
    <citation type="submission" date="2024-05" db="EMBL/GenBank/DDBJ databases">
        <authorList>
            <person name="Wallberg A."/>
        </authorList>
    </citation>
    <scope>NUCLEOTIDE SEQUENCE [LARGE SCALE GENOMIC DNA]</scope>
</reference>
<dbReference type="Proteomes" id="UP001497623">
    <property type="component" value="Unassembled WGS sequence"/>
</dbReference>
<organism evidence="1 2">
    <name type="scientific">Meganyctiphanes norvegica</name>
    <name type="common">Northern krill</name>
    <name type="synonym">Thysanopoda norvegica</name>
    <dbReference type="NCBI Taxonomy" id="48144"/>
    <lineage>
        <taxon>Eukaryota</taxon>
        <taxon>Metazoa</taxon>
        <taxon>Ecdysozoa</taxon>
        <taxon>Arthropoda</taxon>
        <taxon>Crustacea</taxon>
        <taxon>Multicrustacea</taxon>
        <taxon>Malacostraca</taxon>
        <taxon>Eumalacostraca</taxon>
        <taxon>Eucarida</taxon>
        <taxon>Euphausiacea</taxon>
        <taxon>Euphausiidae</taxon>
        <taxon>Meganyctiphanes</taxon>
    </lineage>
</organism>
<dbReference type="AlphaFoldDB" id="A0AAV2QV37"/>
<gene>
    <name evidence="1" type="ORF">MNOR_LOCUS17469</name>
</gene>
<protein>
    <submittedName>
        <fullName evidence="1">Uncharacterized protein</fullName>
    </submittedName>
</protein>
<dbReference type="EMBL" id="CAXKWB010012030">
    <property type="protein sequence ID" value="CAL4103082.1"/>
    <property type="molecule type" value="Genomic_DNA"/>
</dbReference>
<keyword evidence="2" id="KW-1185">Reference proteome</keyword>
<evidence type="ECO:0000313" key="2">
    <source>
        <dbReference type="Proteomes" id="UP001497623"/>
    </source>
</evidence>
<evidence type="ECO:0000313" key="1">
    <source>
        <dbReference type="EMBL" id="CAL4103082.1"/>
    </source>
</evidence>
<feature type="non-terminal residue" evidence="1">
    <location>
        <position position="1"/>
    </location>
</feature>
<name>A0AAV2QV37_MEGNR</name>
<sequence length="116" mass="11012">QSTSNVITHNMKSTASILVLAVIGAANAGIRVRRGFGGGGGGYGGGGYGGGGGFIGGYGGGAQVLLGGNGGAGYGSAGAPSHVLNAAGGYFQPSTDYNTQSWYSSSALNAGDAYAA</sequence>
<proteinExistence type="predicted"/>